<keyword evidence="1" id="KW-0597">Phosphoprotein</keyword>
<dbReference type="SMART" id="SM00448">
    <property type="entry name" value="REC"/>
    <property type="match status" value="1"/>
</dbReference>
<dbReference type="InterPro" id="IPR011006">
    <property type="entry name" value="CheY-like_superfamily"/>
</dbReference>
<dbReference type="InterPro" id="IPR001789">
    <property type="entry name" value="Sig_transdc_resp-reg_receiver"/>
</dbReference>
<keyword evidence="4" id="KW-1185">Reference proteome</keyword>
<dbReference type="GO" id="GO:0000160">
    <property type="term" value="P:phosphorelay signal transduction system"/>
    <property type="evidence" value="ECO:0007669"/>
    <property type="project" value="InterPro"/>
</dbReference>
<name>A0A2P8HK24_CHINA</name>
<dbReference type="SUPFAM" id="SSF52172">
    <property type="entry name" value="CheY-like"/>
    <property type="match status" value="1"/>
</dbReference>
<dbReference type="PANTHER" id="PTHR44520">
    <property type="entry name" value="RESPONSE REGULATOR RCP1-RELATED"/>
    <property type="match status" value="1"/>
</dbReference>
<dbReference type="Gene3D" id="3.40.50.2300">
    <property type="match status" value="1"/>
</dbReference>
<accession>A0A2P8HK24</accession>
<evidence type="ECO:0000259" key="2">
    <source>
        <dbReference type="PROSITE" id="PS50110"/>
    </source>
</evidence>
<reference evidence="3 4" key="1">
    <citation type="submission" date="2018-03" db="EMBL/GenBank/DDBJ databases">
        <title>Genomic Encyclopedia of Archaeal and Bacterial Type Strains, Phase II (KMG-II): from individual species to whole genera.</title>
        <authorList>
            <person name="Goeker M."/>
        </authorList>
    </citation>
    <scope>NUCLEOTIDE SEQUENCE [LARGE SCALE GENOMIC DNA]</scope>
    <source>
        <strain evidence="3 4">DSM 24859</strain>
    </source>
</reference>
<feature type="domain" description="Response regulatory" evidence="2">
    <location>
        <begin position="6"/>
        <end position="128"/>
    </location>
</feature>
<dbReference type="AlphaFoldDB" id="A0A2P8HK24"/>
<dbReference type="InterPro" id="IPR052893">
    <property type="entry name" value="TCS_response_regulator"/>
</dbReference>
<organism evidence="3 4">
    <name type="scientific">Chitinophaga niastensis</name>
    <dbReference type="NCBI Taxonomy" id="536980"/>
    <lineage>
        <taxon>Bacteria</taxon>
        <taxon>Pseudomonadati</taxon>
        <taxon>Bacteroidota</taxon>
        <taxon>Chitinophagia</taxon>
        <taxon>Chitinophagales</taxon>
        <taxon>Chitinophagaceae</taxon>
        <taxon>Chitinophaga</taxon>
    </lineage>
</organism>
<dbReference type="CDD" id="cd17557">
    <property type="entry name" value="REC_Rcp-like"/>
    <property type="match status" value="1"/>
</dbReference>
<evidence type="ECO:0000313" key="4">
    <source>
        <dbReference type="Proteomes" id="UP000240971"/>
    </source>
</evidence>
<protein>
    <submittedName>
        <fullName evidence="3">CheY-like chemotaxis protein</fullName>
    </submittedName>
</protein>
<evidence type="ECO:0000256" key="1">
    <source>
        <dbReference type="PROSITE-ProRule" id="PRU00169"/>
    </source>
</evidence>
<dbReference type="OrthoDB" id="7631574at2"/>
<gene>
    <name evidence="3" type="ORF">CLV51_103547</name>
</gene>
<sequence>MFNNIQIIVAEDDPEDVFIMQMMSKELSFSDTIHFVKDGVYVLDYLEGLHENQMPMLIILDLNMPRLSGTQTLEALKQDERYKNIPVIIYSTFLNEIQMKACMKLGAKAYIIKPNTYEEGLKTMQQFHDYSIGSIAYPAMTG</sequence>
<evidence type="ECO:0000313" key="3">
    <source>
        <dbReference type="EMBL" id="PSL46566.1"/>
    </source>
</evidence>
<dbReference type="Pfam" id="PF00072">
    <property type="entry name" value="Response_reg"/>
    <property type="match status" value="1"/>
</dbReference>
<dbReference type="PROSITE" id="PS50110">
    <property type="entry name" value="RESPONSE_REGULATORY"/>
    <property type="match status" value="1"/>
</dbReference>
<dbReference type="Proteomes" id="UP000240971">
    <property type="component" value="Unassembled WGS sequence"/>
</dbReference>
<proteinExistence type="predicted"/>
<dbReference type="PANTHER" id="PTHR44520:SF2">
    <property type="entry name" value="RESPONSE REGULATOR RCP1"/>
    <property type="match status" value="1"/>
</dbReference>
<comment type="caution">
    <text evidence="3">The sequence shown here is derived from an EMBL/GenBank/DDBJ whole genome shotgun (WGS) entry which is preliminary data.</text>
</comment>
<dbReference type="RefSeq" id="WP_106529339.1">
    <property type="nucleotide sequence ID" value="NZ_PYAW01000003.1"/>
</dbReference>
<feature type="modified residue" description="4-aspartylphosphate" evidence="1">
    <location>
        <position position="61"/>
    </location>
</feature>
<dbReference type="EMBL" id="PYAW01000003">
    <property type="protein sequence ID" value="PSL46566.1"/>
    <property type="molecule type" value="Genomic_DNA"/>
</dbReference>